<organism evidence="2 3">
    <name type="scientific">Crotalaria pallida</name>
    <name type="common">Smooth rattlebox</name>
    <name type="synonym">Crotalaria striata</name>
    <dbReference type="NCBI Taxonomy" id="3830"/>
    <lineage>
        <taxon>Eukaryota</taxon>
        <taxon>Viridiplantae</taxon>
        <taxon>Streptophyta</taxon>
        <taxon>Embryophyta</taxon>
        <taxon>Tracheophyta</taxon>
        <taxon>Spermatophyta</taxon>
        <taxon>Magnoliopsida</taxon>
        <taxon>eudicotyledons</taxon>
        <taxon>Gunneridae</taxon>
        <taxon>Pentapetalae</taxon>
        <taxon>rosids</taxon>
        <taxon>fabids</taxon>
        <taxon>Fabales</taxon>
        <taxon>Fabaceae</taxon>
        <taxon>Papilionoideae</taxon>
        <taxon>50 kb inversion clade</taxon>
        <taxon>genistoids sensu lato</taxon>
        <taxon>core genistoids</taxon>
        <taxon>Crotalarieae</taxon>
        <taxon>Crotalaria</taxon>
    </lineage>
</organism>
<proteinExistence type="predicted"/>
<protein>
    <submittedName>
        <fullName evidence="2">Uncharacterized protein</fullName>
    </submittedName>
</protein>
<dbReference type="Proteomes" id="UP001372338">
    <property type="component" value="Unassembled WGS sequence"/>
</dbReference>
<evidence type="ECO:0000313" key="2">
    <source>
        <dbReference type="EMBL" id="KAK7258567.1"/>
    </source>
</evidence>
<feature type="region of interest" description="Disordered" evidence="1">
    <location>
        <begin position="293"/>
        <end position="315"/>
    </location>
</feature>
<keyword evidence="3" id="KW-1185">Reference proteome</keyword>
<accession>A0AAN9EJT8</accession>
<comment type="caution">
    <text evidence="2">The sequence shown here is derived from an EMBL/GenBank/DDBJ whole genome shotgun (WGS) entry which is preliminary data.</text>
</comment>
<name>A0AAN9EJT8_CROPI</name>
<reference evidence="2 3" key="1">
    <citation type="submission" date="2024-01" db="EMBL/GenBank/DDBJ databases">
        <title>The genomes of 5 underutilized Papilionoideae crops provide insights into root nodulation and disease resistanc.</title>
        <authorList>
            <person name="Yuan L."/>
        </authorList>
    </citation>
    <scope>NUCLEOTIDE SEQUENCE [LARGE SCALE GENOMIC DNA]</scope>
    <source>
        <strain evidence="2">ZHUSHIDOU_FW_LH</strain>
        <tissue evidence="2">Leaf</tissue>
    </source>
</reference>
<evidence type="ECO:0000313" key="3">
    <source>
        <dbReference type="Proteomes" id="UP001372338"/>
    </source>
</evidence>
<gene>
    <name evidence="2" type="ORF">RIF29_24147</name>
</gene>
<feature type="compositionally biased region" description="Polar residues" evidence="1">
    <location>
        <begin position="140"/>
        <end position="152"/>
    </location>
</feature>
<sequence>MVVQGGTMASDGGVESVEEDAKISVVNNQGINCALVNKGSLDVHQENTVMTQRNEFSELKDNSPFGSWMMVQHTPRSKECMIVGDNISMTNKRFINKNLGSGSRFAVIVVEDMGEDAVQIDEDQVIVAPIEKEVKVVRIRNSTGGKNTQNKSNGKHGVGNNKDRGPKPISKNTHQLKHAYTSTLKPSSSVATQLTIPNEEANSRKAKLKEEEEFILQSMKSYAYRNPEAIENVISQVFHGDEQIMEHVRQRHSLLELSVRHPKPPDISNSSNANADSEMVVMECQDPEFVSDTRMGEACPSKMSGSGDQHTNFDQ</sequence>
<feature type="region of interest" description="Disordered" evidence="1">
    <location>
        <begin position="139"/>
        <end position="172"/>
    </location>
</feature>
<dbReference type="AlphaFoldDB" id="A0AAN9EJT8"/>
<feature type="compositionally biased region" description="Polar residues" evidence="1">
    <location>
        <begin position="303"/>
        <end position="315"/>
    </location>
</feature>
<dbReference type="EMBL" id="JAYWIO010000005">
    <property type="protein sequence ID" value="KAK7258567.1"/>
    <property type="molecule type" value="Genomic_DNA"/>
</dbReference>
<evidence type="ECO:0000256" key="1">
    <source>
        <dbReference type="SAM" id="MobiDB-lite"/>
    </source>
</evidence>